<evidence type="ECO:0008006" key="4">
    <source>
        <dbReference type="Google" id="ProtNLM"/>
    </source>
</evidence>
<feature type="region of interest" description="Disordered" evidence="1">
    <location>
        <begin position="116"/>
        <end position="139"/>
    </location>
</feature>
<comment type="caution">
    <text evidence="2">The sequence shown here is derived from an EMBL/GenBank/DDBJ whole genome shotgun (WGS) entry which is preliminary data.</text>
</comment>
<proteinExistence type="predicted"/>
<gene>
    <name evidence="2" type="ORF">ACFONA_18355</name>
</gene>
<keyword evidence="3" id="KW-1185">Reference proteome</keyword>
<dbReference type="RefSeq" id="WP_261294441.1">
    <property type="nucleotide sequence ID" value="NZ_JANQBK010000007.1"/>
</dbReference>
<evidence type="ECO:0000313" key="3">
    <source>
        <dbReference type="Proteomes" id="UP001595713"/>
    </source>
</evidence>
<protein>
    <recommendedName>
        <fullName evidence="4">J domain-containing protein</fullName>
    </recommendedName>
</protein>
<sequence>MSRLSGIWRTLDLAPTGDTAAIRKAYARALKTFDIDEEPARYIALRAARDAAMAQAPYFDADADADADLDAVADDEEDRATADALPVMHSHTLEPDALEPDALEWDERWSEDLDDERWQPDMPVAPPEAAEPQDDGAHAHDATMRDHYDAVQTMVFPGDERDGKPLDRIAASVLVERVEALLADPRMEGLAFHAAAERWFADIIASSPIRSDPILTLALGHFNWLASRGRIDQSPAVAAVVARYDALVFMTEVQDRKHPLHKAWRELRKPAQEGSRKTLGVSGSKVRRLLNEIRTRHPMLESELDWYRVSLWEARSGGATNWGAWWGGMVIIFLVLRLLAAGTDTQPPAATPIPVSSYASAAQLLDPMLATLGGPALTMATIRTQNPRLHGQLQTNWTLAGENKTDRITFAQTTYTLLMDRYSVGVRRAPHGLLVDLFTLRLDKARHLRARGWQACENFFVTGAAPAEWLSSDLLARDKTLVGRVLLETDGDPAASPPSTDFRVSGAIIDQAVKRAGMPRADFAKAMANKSNAETKCRASIALGEVALTLPATQADAILRNL</sequence>
<organism evidence="2 3">
    <name type="scientific">Sphingomonas hylomeconis</name>
    <dbReference type="NCBI Taxonomy" id="1395958"/>
    <lineage>
        <taxon>Bacteria</taxon>
        <taxon>Pseudomonadati</taxon>
        <taxon>Pseudomonadota</taxon>
        <taxon>Alphaproteobacteria</taxon>
        <taxon>Sphingomonadales</taxon>
        <taxon>Sphingomonadaceae</taxon>
        <taxon>Sphingomonas</taxon>
    </lineage>
</organism>
<evidence type="ECO:0000256" key="1">
    <source>
        <dbReference type="SAM" id="MobiDB-lite"/>
    </source>
</evidence>
<dbReference type="Proteomes" id="UP001595713">
    <property type="component" value="Unassembled WGS sequence"/>
</dbReference>
<reference evidence="3" key="1">
    <citation type="journal article" date="2019" name="Int. J. Syst. Evol. Microbiol.">
        <title>The Global Catalogue of Microorganisms (GCM) 10K type strain sequencing project: providing services to taxonomists for standard genome sequencing and annotation.</title>
        <authorList>
            <consortium name="The Broad Institute Genomics Platform"/>
            <consortium name="The Broad Institute Genome Sequencing Center for Infectious Disease"/>
            <person name="Wu L."/>
            <person name="Ma J."/>
        </authorList>
    </citation>
    <scope>NUCLEOTIDE SEQUENCE [LARGE SCALE GENOMIC DNA]</scope>
    <source>
        <strain evidence="3">KCTC 42739</strain>
    </source>
</reference>
<dbReference type="EMBL" id="JBHRXP010000009">
    <property type="protein sequence ID" value="MFC3582138.1"/>
    <property type="molecule type" value="Genomic_DNA"/>
</dbReference>
<accession>A0ABV7SYN9</accession>
<name>A0ABV7SYN9_9SPHN</name>
<evidence type="ECO:0000313" key="2">
    <source>
        <dbReference type="EMBL" id="MFC3582138.1"/>
    </source>
</evidence>